<comment type="caution">
    <text evidence="2">The sequence shown here is derived from an EMBL/GenBank/DDBJ whole genome shotgun (WGS) entry which is preliminary data.</text>
</comment>
<gene>
    <name evidence="2" type="ORF">WCD41_02520</name>
</gene>
<evidence type="ECO:0000313" key="3">
    <source>
        <dbReference type="Proteomes" id="UP001370100"/>
    </source>
</evidence>
<accession>A0ABU8MYV5</accession>
<sequence>MTTDAQRTEFRRRIRRQHGVLSLEQAVEAGYTRQSVARKVKEKAWFPVGPRTYQVAEHAKTPLSRAVAALMSLGPDATLVGDSAAWWWGLLDTAPARTRAAVPPERRPRPRDEVDVVRRAIASVDRVRVSGLAVTARALTVLDAAAVLGLDAGAEVADRALQKEMVTVDKLRETHTRTAGRHGTTIGGELIALAAGGAASWAERTLHAEMYAGGLVGWSANSEVVLPGYGRAVGDVVFEAEKVIVEVDGWAYHRDLRAFLRDGPRQSALVAAGWVVLRTHWYELRRQAGVFLARLRETLRARSCFVERTFR</sequence>
<dbReference type="RefSeq" id="WP_337711800.1">
    <property type="nucleotide sequence ID" value="NZ_JBBEGL010000001.1"/>
</dbReference>
<dbReference type="EMBL" id="JBBEGL010000001">
    <property type="protein sequence ID" value="MEJ2885310.1"/>
    <property type="molecule type" value="Genomic_DNA"/>
</dbReference>
<proteinExistence type="predicted"/>
<dbReference type="InterPro" id="IPR011335">
    <property type="entry name" value="Restrct_endonuc-II-like"/>
</dbReference>
<protein>
    <submittedName>
        <fullName evidence="2">DUF559 domain-containing protein</fullName>
    </submittedName>
</protein>
<dbReference type="SUPFAM" id="SSF52980">
    <property type="entry name" value="Restriction endonuclease-like"/>
    <property type="match status" value="1"/>
</dbReference>
<dbReference type="Proteomes" id="UP001370100">
    <property type="component" value="Unassembled WGS sequence"/>
</dbReference>
<feature type="domain" description="DUF559" evidence="1">
    <location>
        <begin position="200"/>
        <end position="296"/>
    </location>
</feature>
<keyword evidence="3" id="KW-1185">Reference proteome</keyword>
<dbReference type="Pfam" id="PF04480">
    <property type="entry name" value="DUF559"/>
    <property type="match status" value="1"/>
</dbReference>
<evidence type="ECO:0000259" key="1">
    <source>
        <dbReference type="Pfam" id="PF04480"/>
    </source>
</evidence>
<organism evidence="2 3">
    <name type="scientific">Actinomycetospora aeridis</name>
    <dbReference type="NCBI Taxonomy" id="3129231"/>
    <lineage>
        <taxon>Bacteria</taxon>
        <taxon>Bacillati</taxon>
        <taxon>Actinomycetota</taxon>
        <taxon>Actinomycetes</taxon>
        <taxon>Pseudonocardiales</taxon>
        <taxon>Pseudonocardiaceae</taxon>
        <taxon>Actinomycetospora</taxon>
    </lineage>
</organism>
<reference evidence="2 3" key="1">
    <citation type="submission" date="2024-03" db="EMBL/GenBank/DDBJ databases">
        <title>Actinomycetospora sp. OC33-EN06, a novel actinomycete isolated from wild orchid (Aerides multiflora).</title>
        <authorList>
            <person name="Suriyachadkun C."/>
        </authorList>
    </citation>
    <scope>NUCLEOTIDE SEQUENCE [LARGE SCALE GENOMIC DNA]</scope>
    <source>
        <strain evidence="2 3">OC33-EN06</strain>
    </source>
</reference>
<dbReference type="InterPro" id="IPR007569">
    <property type="entry name" value="DUF559"/>
</dbReference>
<evidence type="ECO:0000313" key="2">
    <source>
        <dbReference type="EMBL" id="MEJ2885310.1"/>
    </source>
</evidence>
<name>A0ABU8MYV5_9PSEU</name>